<dbReference type="PROSITE" id="PS50043">
    <property type="entry name" value="HTH_LUXR_2"/>
    <property type="match status" value="1"/>
</dbReference>
<dbReference type="SUPFAM" id="SSF46894">
    <property type="entry name" value="C-terminal effector domain of the bipartite response regulators"/>
    <property type="match status" value="1"/>
</dbReference>
<keyword evidence="3" id="KW-0804">Transcription</keyword>
<dbReference type="Gene3D" id="1.10.10.10">
    <property type="entry name" value="Winged helix-like DNA-binding domain superfamily/Winged helix DNA-binding domain"/>
    <property type="match status" value="1"/>
</dbReference>
<accession>A0A1G6LG91</accession>
<dbReference type="InterPro" id="IPR016032">
    <property type="entry name" value="Sig_transdc_resp-reg_C-effctor"/>
</dbReference>
<evidence type="ECO:0000313" key="5">
    <source>
        <dbReference type="EMBL" id="SDC42249.1"/>
    </source>
</evidence>
<dbReference type="EMBL" id="FMYM01000008">
    <property type="protein sequence ID" value="SDC42249.1"/>
    <property type="molecule type" value="Genomic_DNA"/>
</dbReference>
<dbReference type="InterPro" id="IPR036388">
    <property type="entry name" value="WH-like_DNA-bd_sf"/>
</dbReference>
<gene>
    <name evidence="5" type="ORF">SAMN05421737_108117</name>
</gene>
<keyword evidence="6" id="KW-1185">Reference proteome</keyword>
<dbReference type="GO" id="GO:0006355">
    <property type="term" value="P:regulation of DNA-templated transcription"/>
    <property type="evidence" value="ECO:0007669"/>
    <property type="project" value="InterPro"/>
</dbReference>
<dbReference type="OrthoDB" id="2942564at2"/>
<dbReference type="PRINTS" id="PR00038">
    <property type="entry name" value="HTHLUXR"/>
</dbReference>
<dbReference type="SMART" id="SM00421">
    <property type="entry name" value="HTH_LUXR"/>
    <property type="match status" value="1"/>
</dbReference>
<organism evidence="5 6">
    <name type="scientific">Shouchella lonarensis</name>
    <dbReference type="NCBI Taxonomy" id="1464122"/>
    <lineage>
        <taxon>Bacteria</taxon>
        <taxon>Bacillati</taxon>
        <taxon>Bacillota</taxon>
        <taxon>Bacilli</taxon>
        <taxon>Bacillales</taxon>
        <taxon>Bacillaceae</taxon>
        <taxon>Shouchella</taxon>
    </lineage>
</organism>
<protein>
    <submittedName>
        <fullName evidence="5">Regulatory protein, luxR family</fullName>
    </submittedName>
</protein>
<dbReference type="RefSeq" id="WP_090776122.1">
    <property type="nucleotide sequence ID" value="NZ_FMYM01000008.1"/>
</dbReference>
<dbReference type="PANTHER" id="PTHR44688">
    <property type="entry name" value="DNA-BINDING TRANSCRIPTIONAL ACTIVATOR DEVR_DOSR"/>
    <property type="match status" value="1"/>
</dbReference>
<dbReference type="InterPro" id="IPR000792">
    <property type="entry name" value="Tscrpt_reg_LuxR_C"/>
</dbReference>
<dbReference type="Proteomes" id="UP000242662">
    <property type="component" value="Unassembled WGS sequence"/>
</dbReference>
<name>A0A1G6LG91_9BACI</name>
<dbReference type="CDD" id="cd06170">
    <property type="entry name" value="LuxR_C_like"/>
    <property type="match status" value="1"/>
</dbReference>
<feature type="domain" description="HTH luxR-type" evidence="4">
    <location>
        <begin position="404"/>
        <end position="469"/>
    </location>
</feature>
<evidence type="ECO:0000256" key="3">
    <source>
        <dbReference type="ARBA" id="ARBA00023163"/>
    </source>
</evidence>
<dbReference type="GO" id="GO:0003677">
    <property type="term" value="F:DNA binding"/>
    <property type="evidence" value="ECO:0007669"/>
    <property type="project" value="UniProtKB-KW"/>
</dbReference>
<evidence type="ECO:0000256" key="2">
    <source>
        <dbReference type="ARBA" id="ARBA00023125"/>
    </source>
</evidence>
<evidence type="ECO:0000259" key="4">
    <source>
        <dbReference type="PROSITE" id="PS50043"/>
    </source>
</evidence>
<dbReference type="STRING" id="1464122.SAMN05421737_108117"/>
<dbReference type="NCBIfam" id="NF038310">
    <property type="entry name" value="lysogeny_AimR"/>
    <property type="match status" value="1"/>
</dbReference>
<reference evidence="6" key="1">
    <citation type="submission" date="2016-09" db="EMBL/GenBank/DDBJ databases">
        <authorList>
            <person name="Varghese N."/>
            <person name="Submissions S."/>
        </authorList>
    </citation>
    <scope>NUCLEOTIDE SEQUENCE [LARGE SCALE GENOMIC DNA]</scope>
    <source>
        <strain evidence="6">25nlg</strain>
    </source>
</reference>
<dbReference type="Pfam" id="PF00196">
    <property type="entry name" value="GerE"/>
    <property type="match status" value="1"/>
</dbReference>
<evidence type="ECO:0000256" key="1">
    <source>
        <dbReference type="ARBA" id="ARBA00023015"/>
    </source>
</evidence>
<dbReference type="InterPro" id="IPR047705">
    <property type="entry name" value="AimR-like"/>
</dbReference>
<keyword evidence="1" id="KW-0805">Transcription regulation</keyword>
<dbReference type="AlphaFoldDB" id="A0A1G6LG91"/>
<evidence type="ECO:0000313" key="6">
    <source>
        <dbReference type="Proteomes" id="UP000242662"/>
    </source>
</evidence>
<proteinExistence type="predicted"/>
<dbReference type="PANTHER" id="PTHR44688:SF16">
    <property type="entry name" value="DNA-BINDING TRANSCRIPTIONAL ACTIVATOR DEVR_DOSR"/>
    <property type="match status" value="1"/>
</dbReference>
<keyword evidence="2" id="KW-0238">DNA-binding</keyword>
<sequence>MRHSTKLGIEVLNESTAQSWITKETEHYLRRKGLWNYGAAWTKKTMRELAQAQEKRGCIPLLSFEQVFFAVKCFSAEQLIPLMNEYALTVQYTAHIKDALEYAVQYRQEHLLAQLLELHEDRAGLGEWMLVYRLLLASMVQDCLSDKDALEQTKDMHGRVTETILKARLAVHEVYSYIGLGYYSKAALLKEQLPKQLETVEDSFVKRIVTVMANFYIAYDFVYNEGDIIQAERYLYELVIPYVAVEVMFPPCYHLLAIAALVRQDYMSVKYAERAISYAEETSLEGYRQQLISEFLPFVRNMQREKFDLNGVVPEERVHQHVVRGEREKALLLVNELESNGYTSEFLVFYQAKAMQSIEHLCEVLLDLSRKGWAHLLPIVKQELLYVYRIKDDELKRVQQQFRSFKWQTMLSPRELEVLEKIHEGSTQSAIAKALYMSPSTVKKHVNSILKKTGLKRSKEAAAVAKKLSLF</sequence>